<dbReference type="EMBL" id="SRLO01000045">
    <property type="protein sequence ID" value="TNN81724.1"/>
    <property type="molecule type" value="Genomic_DNA"/>
</dbReference>
<feature type="compositionally biased region" description="Gly residues" evidence="1">
    <location>
        <begin position="147"/>
        <end position="158"/>
    </location>
</feature>
<evidence type="ECO:0000256" key="1">
    <source>
        <dbReference type="SAM" id="MobiDB-lite"/>
    </source>
</evidence>
<sequence length="230" mass="24913">MATAVSGTGPRVTRDVVVAMAREDMQGFKRYVKQGREGAGMLFPGIRIRVDQDEESEVERRGSENTAMRWRKGTSHDDVLARSGVKAFSWQDQRQQSGGGGVTRDWLLDLAPEPPRPPVLLSVRGAVRGTRSRSRDRCADANRQGLQGRGGGGGCGQGGRRRGHKHQRLGRAPQEDGAMGHRGRGGVDGDGNLEARRRLGCEGCYADVFRRGCVRPSFVSTSSSSSSSSF</sequence>
<accession>A0A4Z2IVY9</accession>
<evidence type="ECO:0000313" key="3">
    <source>
        <dbReference type="Proteomes" id="UP000314294"/>
    </source>
</evidence>
<organism evidence="2 3">
    <name type="scientific">Liparis tanakae</name>
    <name type="common">Tanaka's snailfish</name>
    <dbReference type="NCBI Taxonomy" id="230148"/>
    <lineage>
        <taxon>Eukaryota</taxon>
        <taxon>Metazoa</taxon>
        <taxon>Chordata</taxon>
        <taxon>Craniata</taxon>
        <taxon>Vertebrata</taxon>
        <taxon>Euteleostomi</taxon>
        <taxon>Actinopterygii</taxon>
        <taxon>Neopterygii</taxon>
        <taxon>Teleostei</taxon>
        <taxon>Neoteleostei</taxon>
        <taxon>Acanthomorphata</taxon>
        <taxon>Eupercaria</taxon>
        <taxon>Perciformes</taxon>
        <taxon>Cottioidei</taxon>
        <taxon>Cottales</taxon>
        <taxon>Liparidae</taxon>
        <taxon>Liparis</taxon>
    </lineage>
</organism>
<gene>
    <name evidence="2" type="ORF">EYF80_008170</name>
</gene>
<feature type="compositionally biased region" description="Basic residues" evidence="1">
    <location>
        <begin position="159"/>
        <end position="169"/>
    </location>
</feature>
<reference evidence="2 3" key="1">
    <citation type="submission" date="2019-03" db="EMBL/GenBank/DDBJ databases">
        <title>First draft genome of Liparis tanakae, snailfish: a comprehensive survey of snailfish specific genes.</title>
        <authorList>
            <person name="Kim W."/>
            <person name="Song I."/>
            <person name="Jeong J.-H."/>
            <person name="Kim D."/>
            <person name="Kim S."/>
            <person name="Ryu S."/>
            <person name="Song J.Y."/>
            <person name="Lee S.K."/>
        </authorList>
    </citation>
    <scope>NUCLEOTIDE SEQUENCE [LARGE SCALE GENOMIC DNA]</scope>
    <source>
        <tissue evidence="2">Muscle</tissue>
    </source>
</reference>
<proteinExistence type="predicted"/>
<dbReference type="Proteomes" id="UP000314294">
    <property type="component" value="Unassembled WGS sequence"/>
</dbReference>
<protein>
    <submittedName>
        <fullName evidence="2">Uncharacterized protein</fullName>
    </submittedName>
</protein>
<name>A0A4Z2IVY9_9TELE</name>
<feature type="region of interest" description="Disordered" evidence="1">
    <location>
        <begin position="131"/>
        <end position="192"/>
    </location>
</feature>
<dbReference type="AlphaFoldDB" id="A0A4Z2IVY9"/>
<comment type="caution">
    <text evidence="2">The sequence shown here is derived from an EMBL/GenBank/DDBJ whole genome shotgun (WGS) entry which is preliminary data.</text>
</comment>
<evidence type="ECO:0000313" key="2">
    <source>
        <dbReference type="EMBL" id="TNN81724.1"/>
    </source>
</evidence>
<keyword evidence="3" id="KW-1185">Reference proteome</keyword>